<gene>
    <name evidence="2" type="ORF">CAMP_LOCUS3446</name>
</gene>
<evidence type="ECO:0000313" key="2">
    <source>
        <dbReference type="EMBL" id="CAI5440809.1"/>
    </source>
</evidence>
<comment type="caution">
    <text evidence="2">The sequence shown here is derived from an EMBL/GenBank/DDBJ whole genome shotgun (WGS) entry which is preliminary data.</text>
</comment>
<organism evidence="2 3">
    <name type="scientific">Caenorhabditis angaria</name>
    <dbReference type="NCBI Taxonomy" id="860376"/>
    <lineage>
        <taxon>Eukaryota</taxon>
        <taxon>Metazoa</taxon>
        <taxon>Ecdysozoa</taxon>
        <taxon>Nematoda</taxon>
        <taxon>Chromadorea</taxon>
        <taxon>Rhabditida</taxon>
        <taxon>Rhabditina</taxon>
        <taxon>Rhabditomorpha</taxon>
        <taxon>Rhabditoidea</taxon>
        <taxon>Rhabditidae</taxon>
        <taxon>Peloderinae</taxon>
        <taxon>Caenorhabditis</taxon>
    </lineage>
</organism>
<protein>
    <submittedName>
        <fullName evidence="2">Uncharacterized protein</fullName>
    </submittedName>
</protein>
<dbReference type="EMBL" id="CANHGI010000002">
    <property type="protein sequence ID" value="CAI5440809.1"/>
    <property type="molecule type" value="Genomic_DNA"/>
</dbReference>
<keyword evidence="3" id="KW-1185">Reference proteome</keyword>
<keyword evidence="1" id="KW-0732">Signal</keyword>
<sequence>MMIFTILLLIFSIFHCSENLMAYDSANQFLNIPHNEIHVITDAIDNYKPNLRVRFLNLNSNQNSLSKSKKRKANLLQDGFIRIQNNVTENRKSNRTSTKIENVKVVENGEKIELRFGGGSKAHFPYNRVVDWYGRSSDRFHTTSTTTTTTTTLPPTPPQITPKKWALSTTTTIAPNYSAQPALYLPSRFHKRKENIVIVYKKKV</sequence>
<dbReference type="OrthoDB" id="5823647at2759"/>
<name>A0A9P1I9B2_9PELO</name>
<reference evidence="2" key="1">
    <citation type="submission" date="2022-11" db="EMBL/GenBank/DDBJ databases">
        <authorList>
            <person name="Kikuchi T."/>
        </authorList>
    </citation>
    <scope>NUCLEOTIDE SEQUENCE</scope>
    <source>
        <strain evidence="2">PS1010</strain>
    </source>
</reference>
<dbReference type="AlphaFoldDB" id="A0A9P1I9B2"/>
<evidence type="ECO:0000256" key="1">
    <source>
        <dbReference type="SAM" id="SignalP"/>
    </source>
</evidence>
<proteinExistence type="predicted"/>
<feature type="signal peptide" evidence="1">
    <location>
        <begin position="1"/>
        <end position="16"/>
    </location>
</feature>
<feature type="chain" id="PRO_5040376704" evidence="1">
    <location>
        <begin position="17"/>
        <end position="204"/>
    </location>
</feature>
<accession>A0A9P1I9B2</accession>
<evidence type="ECO:0000313" key="3">
    <source>
        <dbReference type="Proteomes" id="UP001152747"/>
    </source>
</evidence>
<dbReference type="Proteomes" id="UP001152747">
    <property type="component" value="Unassembled WGS sequence"/>
</dbReference>